<dbReference type="OrthoDB" id="5427664at2759"/>
<dbReference type="Proteomes" id="UP000799118">
    <property type="component" value="Unassembled WGS sequence"/>
</dbReference>
<protein>
    <recommendedName>
        <fullName evidence="4">Chitin synthase export chaperone</fullName>
    </recommendedName>
</protein>
<gene>
    <name evidence="2" type="ORF">BT96DRAFT_986397</name>
</gene>
<dbReference type="AlphaFoldDB" id="A0A6A4IG57"/>
<organism evidence="2 3">
    <name type="scientific">Gymnopus androsaceus JB14</name>
    <dbReference type="NCBI Taxonomy" id="1447944"/>
    <lineage>
        <taxon>Eukaryota</taxon>
        <taxon>Fungi</taxon>
        <taxon>Dikarya</taxon>
        <taxon>Basidiomycota</taxon>
        <taxon>Agaricomycotina</taxon>
        <taxon>Agaricomycetes</taxon>
        <taxon>Agaricomycetidae</taxon>
        <taxon>Agaricales</taxon>
        <taxon>Marasmiineae</taxon>
        <taxon>Omphalotaceae</taxon>
        <taxon>Gymnopus</taxon>
    </lineage>
</organism>
<feature type="transmembrane region" description="Helical" evidence="1">
    <location>
        <begin position="76"/>
        <end position="97"/>
    </location>
</feature>
<keyword evidence="1" id="KW-1133">Transmembrane helix</keyword>
<keyword evidence="3" id="KW-1185">Reference proteome</keyword>
<sequence length="248" mass="27764">MACSSPVPNSDISGIGVRVSFYLQYVLAVLSCAASPEVQEVEDALLTICITNIAYCVTTLLLSFRTPPQLTLYDGLVVIYLTLFTLGYVYFITILYVKMKGFHYMAYIVAIVQCYFVLCTFLAIMITLPSFGSEAPCNYERVASIFFVPVSMHTFRIIGLTTSTFFIVFGTVSIIVHRIYFPGSYGSREYFITEARHIDKTIKIHILMNSLTFTLCIAHVETLQLFNHPESGVDSSWGFGQASVFDDV</sequence>
<keyword evidence="1" id="KW-0812">Transmembrane</keyword>
<name>A0A6A4IG57_9AGAR</name>
<feature type="transmembrane region" description="Helical" evidence="1">
    <location>
        <begin position="157"/>
        <end position="181"/>
    </location>
</feature>
<keyword evidence="1" id="KW-0472">Membrane</keyword>
<evidence type="ECO:0000256" key="1">
    <source>
        <dbReference type="SAM" id="Phobius"/>
    </source>
</evidence>
<feature type="transmembrane region" description="Helical" evidence="1">
    <location>
        <begin position="44"/>
        <end position="64"/>
    </location>
</feature>
<feature type="transmembrane region" description="Helical" evidence="1">
    <location>
        <begin position="12"/>
        <end position="32"/>
    </location>
</feature>
<proteinExistence type="predicted"/>
<accession>A0A6A4IG57</accession>
<feature type="transmembrane region" description="Helical" evidence="1">
    <location>
        <begin position="104"/>
        <end position="126"/>
    </location>
</feature>
<reference evidence="2" key="1">
    <citation type="journal article" date="2019" name="Environ. Microbiol.">
        <title>Fungal ecological strategies reflected in gene transcription - a case study of two litter decomposers.</title>
        <authorList>
            <person name="Barbi F."/>
            <person name="Kohler A."/>
            <person name="Barry K."/>
            <person name="Baskaran P."/>
            <person name="Daum C."/>
            <person name="Fauchery L."/>
            <person name="Ihrmark K."/>
            <person name="Kuo A."/>
            <person name="LaButti K."/>
            <person name="Lipzen A."/>
            <person name="Morin E."/>
            <person name="Grigoriev I.V."/>
            <person name="Henrissat B."/>
            <person name="Lindahl B."/>
            <person name="Martin F."/>
        </authorList>
    </citation>
    <scope>NUCLEOTIDE SEQUENCE</scope>
    <source>
        <strain evidence="2">JB14</strain>
    </source>
</reference>
<evidence type="ECO:0000313" key="3">
    <source>
        <dbReference type="Proteomes" id="UP000799118"/>
    </source>
</evidence>
<evidence type="ECO:0008006" key="4">
    <source>
        <dbReference type="Google" id="ProtNLM"/>
    </source>
</evidence>
<dbReference type="EMBL" id="ML769394">
    <property type="protein sequence ID" value="KAE9407754.1"/>
    <property type="molecule type" value="Genomic_DNA"/>
</dbReference>
<evidence type="ECO:0000313" key="2">
    <source>
        <dbReference type="EMBL" id="KAE9407754.1"/>
    </source>
</evidence>